<feature type="transmembrane region" description="Helical" evidence="1">
    <location>
        <begin position="172"/>
        <end position="195"/>
    </location>
</feature>
<dbReference type="RefSeq" id="WP_111266134.1">
    <property type="nucleotide sequence ID" value="NZ_CP029843.1"/>
</dbReference>
<organism evidence="2 3">
    <name type="scientific">Marilutibacter maris</name>
    <dbReference type="NCBI Taxonomy" id="1605891"/>
    <lineage>
        <taxon>Bacteria</taxon>
        <taxon>Pseudomonadati</taxon>
        <taxon>Pseudomonadota</taxon>
        <taxon>Gammaproteobacteria</taxon>
        <taxon>Lysobacterales</taxon>
        <taxon>Lysobacteraceae</taxon>
        <taxon>Marilutibacter</taxon>
    </lineage>
</organism>
<dbReference type="AlphaFoldDB" id="A0A2U9TFJ5"/>
<dbReference type="KEGG" id="lmb:C9I47_1316"/>
<dbReference type="OrthoDB" id="1689651at2"/>
<evidence type="ECO:0000256" key="1">
    <source>
        <dbReference type="SAM" id="Phobius"/>
    </source>
</evidence>
<keyword evidence="1" id="KW-1133">Transmembrane helix</keyword>
<dbReference type="InterPro" id="IPR009323">
    <property type="entry name" value="DUF979"/>
</dbReference>
<dbReference type="EMBL" id="CP029843">
    <property type="protein sequence ID" value="AWV07020.1"/>
    <property type="molecule type" value="Genomic_DNA"/>
</dbReference>
<proteinExistence type="predicted"/>
<feature type="transmembrane region" description="Helical" evidence="1">
    <location>
        <begin position="31"/>
        <end position="51"/>
    </location>
</feature>
<feature type="transmembrane region" description="Helical" evidence="1">
    <location>
        <begin position="96"/>
        <end position="117"/>
    </location>
</feature>
<dbReference type="Proteomes" id="UP000249447">
    <property type="component" value="Chromosome"/>
</dbReference>
<feature type="transmembrane region" description="Helical" evidence="1">
    <location>
        <begin position="297"/>
        <end position="319"/>
    </location>
</feature>
<name>A0A2U9TFJ5_9GAMM</name>
<protein>
    <recommendedName>
        <fullName evidence="4">DUF979 domain-containing protein</fullName>
    </recommendedName>
</protein>
<evidence type="ECO:0000313" key="2">
    <source>
        <dbReference type="EMBL" id="AWV07020.1"/>
    </source>
</evidence>
<reference evidence="2 3" key="1">
    <citation type="submission" date="2018-05" db="EMBL/GenBank/DDBJ databases">
        <title>The complete genome of Lysobacter maris HZ9B, a marine bacterium antagonistic against terrestrial plant pathogens.</title>
        <authorList>
            <person name="Zhang X.-Q."/>
        </authorList>
    </citation>
    <scope>NUCLEOTIDE SEQUENCE [LARGE SCALE GENOMIC DNA]</scope>
    <source>
        <strain evidence="2 3">HZ9B</strain>
    </source>
</reference>
<sequence>MLSLDLFYWLLGGLLLYAGGCNLRDRRYAHAAFWSLVAALFGTGNIVLAATEAGDPLPSQLAGTAVIALALLAPRMRREHLAEAPEAQRRASAQRLGHRLFGPALLIPLITVLVVLFGDKLGWGEFRLFGAGSITLIGLSLASVVSALVAIRVTGERPRMAAVEGRRLLDTMGWAALLPLVLATLGGVFGASGVGEAVASLVSSVIPTDSRLACIVAYGLGMVVFTVIMGNAFAAFPVMTAGIGLPLLIQQHGANPAILGALGMLTGYCGTLLTPMAANFNLVPAALLELDDPNAVIRAQVPTALPLMLANLALMYWLVFAF</sequence>
<feature type="transmembrane region" description="Helical" evidence="1">
    <location>
        <begin position="6"/>
        <end position="24"/>
    </location>
</feature>
<feature type="transmembrane region" description="Helical" evidence="1">
    <location>
        <begin position="215"/>
        <end position="245"/>
    </location>
</feature>
<feature type="transmembrane region" description="Helical" evidence="1">
    <location>
        <begin position="57"/>
        <end position="75"/>
    </location>
</feature>
<keyword evidence="3" id="KW-1185">Reference proteome</keyword>
<dbReference type="Pfam" id="PF06166">
    <property type="entry name" value="DUF979"/>
    <property type="match status" value="1"/>
</dbReference>
<feature type="transmembrane region" description="Helical" evidence="1">
    <location>
        <begin position="257"/>
        <end position="277"/>
    </location>
</feature>
<feature type="transmembrane region" description="Helical" evidence="1">
    <location>
        <begin position="129"/>
        <end position="151"/>
    </location>
</feature>
<evidence type="ECO:0008006" key="4">
    <source>
        <dbReference type="Google" id="ProtNLM"/>
    </source>
</evidence>
<keyword evidence="1" id="KW-0812">Transmembrane</keyword>
<gene>
    <name evidence="2" type="ORF">C9I47_1316</name>
</gene>
<accession>A0A2U9TFJ5</accession>
<evidence type="ECO:0000313" key="3">
    <source>
        <dbReference type="Proteomes" id="UP000249447"/>
    </source>
</evidence>
<keyword evidence="1" id="KW-0472">Membrane</keyword>